<dbReference type="GO" id="GO:0008320">
    <property type="term" value="F:protein transmembrane transporter activity"/>
    <property type="evidence" value="ECO:0007669"/>
    <property type="project" value="InterPro"/>
</dbReference>
<evidence type="ECO:0000256" key="5">
    <source>
        <dbReference type="ARBA" id="ARBA00022989"/>
    </source>
</evidence>
<comment type="subcellular location">
    <subcellularLocation>
        <location evidence="1">Membrane</location>
    </subcellularLocation>
</comment>
<proteinExistence type="predicted"/>
<dbReference type="InterPro" id="IPR001901">
    <property type="entry name" value="Translocase_SecE/Sec61-g"/>
</dbReference>
<evidence type="ECO:0000256" key="7">
    <source>
        <dbReference type="ARBA" id="ARBA00023136"/>
    </source>
</evidence>
<dbReference type="GO" id="GO:0006605">
    <property type="term" value="P:protein targeting"/>
    <property type="evidence" value="ECO:0007669"/>
    <property type="project" value="InterPro"/>
</dbReference>
<keyword evidence="6" id="KW-0811">Translocation</keyword>
<dbReference type="GO" id="GO:0016020">
    <property type="term" value="C:membrane"/>
    <property type="evidence" value="ECO:0007669"/>
    <property type="project" value="UniProtKB-SubCell"/>
</dbReference>
<dbReference type="GeneID" id="29672241"/>
<dbReference type="Pfam" id="PF00584">
    <property type="entry name" value="SecE"/>
    <property type="match status" value="1"/>
</dbReference>
<dbReference type="KEGG" id="upa:UPA3_0619"/>
<dbReference type="InterPro" id="IPR038379">
    <property type="entry name" value="SecE_sf"/>
</dbReference>
<sequence length="166" mass="19897">MVNDKKQKSNKYLTYQDQEYERNLLLEKERKQQKKILAQQAYQQLDLNKKLIKKAKNDQKLILRLLKEDKSISKTQFNTHRLELKNTIDQMVDEYYELLEQYSVDFEKISFKLKRWLYGINKEIRRTTWASKRSVIISLIIVIVIVLILAAIFFGIDTGFYKLSAK</sequence>
<evidence type="ECO:0000256" key="6">
    <source>
        <dbReference type="ARBA" id="ARBA00023010"/>
    </source>
</evidence>
<keyword evidence="3 8" id="KW-0812">Transmembrane</keyword>
<keyword evidence="5 8" id="KW-1133">Transmembrane helix</keyword>
<evidence type="ECO:0000256" key="8">
    <source>
        <dbReference type="SAM" id="Phobius"/>
    </source>
</evidence>
<dbReference type="Gene3D" id="1.20.5.1030">
    <property type="entry name" value="Preprotein translocase secy subunit"/>
    <property type="match status" value="1"/>
</dbReference>
<dbReference type="HOGENOM" id="CLU_1601994_0_0_14"/>
<accession>A0A2C9DYH3</accession>
<protein>
    <submittedName>
        <fullName evidence="9">Preprotein translocase, SecE subunit family</fullName>
    </submittedName>
</protein>
<name>A0A2C9DYH3_UREP2</name>
<organism evidence="9 10">
    <name type="scientific">Ureaplasma parvum serovar 3 (strain ATCC 27815 / 27 / NCTC 11736)</name>
    <dbReference type="NCBI Taxonomy" id="505682"/>
    <lineage>
        <taxon>Bacteria</taxon>
        <taxon>Bacillati</taxon>
        <taxon>Mycoplasmatota</taxon>
        <taxon>Mycoplasmoidales</taxon>
        <taxon>Mycoplasmoidaceae</taxon>
        <taxon>Ureaplasma</taxon>
    </lineage>
</organism>
<keyword evidence="4" id="KW-0653">Protein transport</keyword>
<evidence type="ECO:0000313" key="9">
    <source>
        <dbReference type="EMBL" id="ACA32938.1"/>
    </source>
</evidence>
<dbReference type="RefSeq" id="WP_006688437.1">
    <property type="nucleotide sequence ID" value="NC_010503.1"/>
</dbReference>
<keyword evidence="7 8" id="KW-0472">Membrane</keyword>
<feature type="transmembrane region" description="Helical" evidence="8">
    <location>
        <begin position="135"/>
        <end position="156"/>
    </location>
</feature>
<dbReference type="GO" id="GO:0006886">
    <property type="term" value="P:intracellular protein transport"/>
    <property type="evidence" value="ECO:0007669"/>
    <property type="project" value="InterPro"/>
</dbReference>
<evidence type="ECO:0000256" key="1">
    <source>
        <dbReference type="ARBA" id="ARBA00004370"/>
    </source>
</evidence>
<dbReference type="Proteomes" id="UP000002162">
    <property type="component" value="Chromosome"/>
</dbReference>
<dbReference type="GO" id="GO:0009306">
    <property type="term" value="P:protein secretion"/>
    <property type="evidence" value="ECO:0007669"/>
    <property type="project" value="InterPro"/>
</dbReference>
<reference evidence="9 10" key="1">
    <citation type="submission" date="2008-02" db="EMBL/GenBank/DDBJ databases">
        <title>Genome sequence of Ureaplasma parvum serovar 3.</title>
        <authorList>
            <person name="Methe B.A."/>
            <person name="Glass J."/>
            <person name="Waites K."/>
            <person name="Shrivastava S."/>
        </authorList>
    </citation>
    <scope>NUCLEOTIDE SEQUENCE [LARGE SCALE GENOMIC DNA]</scope>
    <source>
        <strain evidence="10">ATCC 27815 / 27 / NCTC 11736</strain>
    </source>
</reference>
<dbReference type="NCBIfam" id="TIGR00964">
    <property type="entry name" value="secE_bact"/>
    <property type="match status" value="1"/>
</dbReference>
<dbReference type="InterPro" id="IPR005807">
    <property type="entry name" value="SecE_bac"/>
</dbReference>
<evidence type="ECO:0000256" key="3">
    <source>
        <dbReference type="ARBA" id="ARBA00022692"/>
    </source>
</evidence>
<evidence type="ECO:0000256" key="2">
    <source>
        <dbReference type="ARBA" id="ARBA00022448"/>
    </source>
</evidence>
<evidence type="ECO:0000313" key="10">
    <source>
        <dbReference type="Proteomes" id="UP000002162"/>
    </source>
</evidence>
<gene>
    <name evidence="9" type="ordered locus">UPA3_0619</name>
</gene>
<dbReference type="AlphaFoldDB" id="A0A2C9DYH3"/>
<keyword evidence="2" id="KW-0813">Transport</keyword>
<evidence type="ECO:0000256" key="4">
    <source>
        <dbReference type="ARBA" id="ARBA00022927"/>
    </source>
</evidence>
<dbReference type="EMBL" id="CP000942">
    <property type="protein sequence ID" value="ACA32938.1"/>
    <property type="molecule type" value="Genomic_DNA"/>
</dbReference>